<evidence type="ECO:0000313" key="3">
    <source>
        <dbReference type="EMBL" id="MEA5257814.1"/>
    </source>
</evidence>
<reference evidence="3 4" key="1">
    <citation type="submission" date="2023-12" db="EMBL/GenBank/DDBJ databases">
        <title>Novel species of the genus Arcicella isolated from rivers.</title>
        <authorList>
            <person name="Lu H."/>
        </authorList>
    </citation>
    <scope>NUCLEOTIDE SEQUENCE [LARGE SCALE GENOMIC DNA]</scope>
    <source>
        <strain evidence="3 4">LMG 21963</strain>
    </source>
</reference>
<organism evidence="3 4">
    <name type="scientific">Arcicella aquatica</name>
    <dbReference type="NCBI Taxonomy" id="217141"/>
    <lineage>
        <taxon>Bacteria</taxon>
        <taxon>Pseudomonadati</taxon>
        <taxon>Bacteroidota</taxon>
        <taxon>Cytophagia</taxon>
        <taxon>Cytophagales</taxon>
        <taxon>Flectobacillaceae</taxon>
        <taxon>Arcicella</taxon>
    </lineage>
</organism>
<dbReference type="InterPro" id="IPR025420">
    <property type="entry name" value="DUF4143"/>
</dbReference>
<dbReference type="GO" id="GO:0005524">
    <property type="term" value="F:ATP binding"/>
    <property type="evidence" value="ECO:0007669"/>
    <property type="project" value="UniProtKB-KW"/>
</dbReference>
<evidence type="ECO:0000313" key="4">
    <source>
        <dbReference type="Proteomes" id="UP001304671"/>
    </source>
</evidence>
<keyword evidence="3" id="KW-0547">Nucleotide-binding</keyword>
<proteinExistence type="predicted"/>
<gene>
    <name evidence="3" type="ORF">VB264_08455</name>
</gene>
<dbReference type="SUPFAM" id="SSF52540">
    <property type="entry name" value="P-loop containing nucleoside triphosphate hydrolases"/>
    <property type="match status" value="1"/>
</dbReference>
<dbReference type="InterPro" id="IPR041682">
    <property type="entry name" value="AAA_14"/>
</dbReference>
<dbReference type="InterPro" id="IPR027417">
    <property type="entry name" value="P-loop_NTPase"/>
</dbReference>
<sequence>MIHRNIFPSLLEHLSKPQATVITGMRRVGKSTALKYLLTQVPHNNKVYLDLERVENRYLLNQTNTKDIEIGLAIEGIDLSKPAVIALDEIQLVNQSTSVIKFLYDTYGTKFIVTGSSSFYLKNHFSESLAGRKRIFEMYPLDFAEFVAFQGESPTLLKQFAEASFHLSIYLKWKALYENFLSFGGFPEVVLAETEEDKKAYLRDVINAYIELDIRLLSDFSASDDLYRLVRLLAVRTGSRLDFSKLGAVLGINRAKVKEYISLLEHTYFIKSVGAFTQSLDKEFSKQEKIYLADTGLLQALAQVSSGQVFENAIALQLSHLGSIQYYQKKTGLEIDFILEGKKAIEVKETPTPHDEQILKNRAKSLGLDTYYLVGRHQSPNDFKDFVWGGSLISQ</sequence>
<name>A0ABU5QM55_9BACT</name>
<dbReference type="EMBL" id="JAYFUL010000010">
    <property type="protein sequence ID" value="MEA5257814.1"/>
    <property type="molecule type" value="Genomic_DNA"/>
</dbReference>
<keyword evidence="4" id="KW-1185">Reference proteome</keyword>
<evidence type="ECO:0000259" key="1">
    <source>
        <dbReference type="Pfam" id="PF13173"/>
    </source>
</evidence>
<dbReference type="Proteomes" id="UP001304671">
    <property type="component" value="Unassembled WGS sequence"/>
</dbReference>
<dbReference type="PANTHER" id="PTHR43566:SF1">
    <property type="entry name" value="AAA+ ATPASE DOMAIN-CONTAINING PROTEIN"/>
    <property type="match status" value="1"/>
</dbReference>
<dbReference type="Pfam" id="PF13173">
    <property type="entry name" value="AAA_14"/>
    <property type="match status" value="1"/>
</dbReference>
<dbReference type="Gene3D" id="3.40.50.300">
    <property type="entry name" value="P-loop containing nucleotide triphosphate hydrolases"/>
    <property type="match status" value="1"/>
</dbReference>
<feature type="domain" description="DUF4143" evidence="2">
    <location>
        <begin position="213"/>
        <end position="348"/>
    </location>
</feature>
<dbReference type="RefSeq" id="WP_323248452.1">
    <property type="nucleotide sequence ID" value="NZ_JAYFUL010000010.1"/>
</dbReference>
<evidence type="ECO:0000259" key="2">
    <source>
        <dbReference type="Pfam" id="PF13635"/>
    </source>
</evidence>
<feature type="domain" description="AAA" evidence="1">
    <location>
        <begin position="18"/>
        <end position="146"/>
    </location>
</feature>
<accession>A0ABU5QM55</accession>
<protein>
    <submittedName>
        <fullName evidence="3">ATP-binding protein</fullName>
    </submittedName>
</protein>
<dbReference type="Pfam" id="PF13635">
    <property type="entry name" value="DUF4143"/>
    <property type="match status" value="1"/>
</dbReference>
<keyword evidence="3" id="KW-0067">ATP-binding</keyword>
<dbReference type="PANTHER" id="PTHR43566">
    <property type="entry name" value="CONSERVED PROTEIN"/>
    <property type="match status" value="1"/>
</dbReference>
<comment type="caution">
    <text evidence="3">The sequence shown here is derived from an EMBL/GenBank/DDBJ whole genome shotgun (WGS) entry which is preliminary data.</text>
</comment>